<reference evidence="2" key="1">
    <citation type="journal article" date="2019" name="Int. J. Syst. Evol. Microbiol.">
        <title>The Global Catalogue of Microorganisms (GCM) 10K type strain sequencing project: providing services to taxonomists for standard genome sequencing and annotation.</title>
        <authorList>
            <consortium name="The Broad Institute Genomics Platform"/>
            <consortium name="The Broad Institute Genome Sequencing Center for Infectious Disease"/>
            <person name="Wu L."/>
            <person name="Ma J."/>
        </authorList>
    </citation>
    <scope>NUCLEOTIDE SEQUENCE [LARGE SCALE GENOMIC DNA]</scope>
    <source>
        <strain evidence="2">CCUG 2113</strain>
    </source>
</reference>
<gene>
    <name evidence="1" type="ORF">ACFOW3_13425</name>
</gene>
<organism evidence="1 2">
    <name type="scientific">Acidovorax facilis</name>
    <dbReference type="NCBI Taxonomy" id="12917"/>
    <lineage>
        <taxon>Bacteria</taxon>
        <taxon>Pseudomonadati</taxon>
        <taxon>Pseudomonadota</taxon>
        <taxon>Betaproteobacteria</taxon>
        <taxon>Burkholderiales</taxon>
        <taxon>Comamonadaceae</taxon>
        <taxon>Acidovorax</taxon>
    </lineage>
</organism>
<comment type="caution">
    <text evidence="1">The sequence shown here is derived from an EMBL/GenBank/DDBJ whole genome shotgun (WGS) entry which is preliminary data.</text>
</comment>
<evidence type="ECO:0000313" key="2">
    <source>
        <dbReference type="Proteomes" id="UP001595693"/>
    </source>
</evidence>
<sequence length="153" mass="17744">MSDEAISLSPRWKQAVVDFMAEHKYGDLVSHGWLLEHFGMTSLEGHRLTETQFKRRQLDLMSNVEQFKHELLTKHQIYLQPVRGSGYRWATPGEQTGLATKEFERDAGKAFRAVGQRLRHVRLHELSDEQRRENSDAVAKVSQLRGMTRTVLK</sequence>
<dbReference type="RefSeq" id="WP_252635528.1">
    <property type="nucleotide sequence ID" value="NZ_JAMXAX010000009.1"/>
</dbReference>
<dbReference type="Proteomes" id="UP001595693">
    <property type="component" value="Unassembled WGS sequence"/>
</dbReference>
<proteinExistence type="predicted"/>
<evidence type="ECO:0000313" key="1">
    <source>
        <dbReference type="EMBL" id="MFC3935618.1"/>
    </source>
</evidence>
<protein>
    <submittedName>
        <fullName evidence="1">Uncharacterized protein</fullName>
    </submittedName>
</protein>
<keyword evidence="2" id="KW-1185">Reference proteome</keyword>
<dbReference type="EMBL" id="JBHSAJ010000037">
    <property type="protein sequence ID" value="MFC3935618.1"/>
    <property type="molecule type" value="Genomic_DNA"/>
</dbReference>
<accession>A0ABV8DBA4</accession>
<name>A0ABV8DBA4_9BURK</name>